<dbReference type="InterPro" id="IPR043153">
    <property type="entry name" value="DENN_C"/>
</dbReference>
<evidence type="ECO:0000313" key="4">
    <source>
        <dbReference type="Proteomes" id="UP000601435"/>
    </source>
</evidence>
<proteinExistence type="predicted"/>
<evidence type="ECO:0000256" key="1">
    <source>
        <dbReference type="SAM" id="MobiDB-lite"/>
    </source>
</evidence>
<keyword evidence="4" id="KW-1185">Reference proteome</keyword>
<gene>
    <name evidence="3" type="primary">dennd5b</name>
    <name evidence="3" type="ORF">SNEC2469_LOCUS4490</name>
</gene>
<dbReference type="InterPro" id="IPR001194">
    <property type="entry name" value="cDENN_dom"/>
</dbReference>
<accession>A0A812LJU0</accession>
<sequence length="562" mass="63353">GTLSLFTPQPTSTTLATPVVEDSIASAEKCDHLFEAFLVIDVADTDESQKQPSNRAKSRRKTRLASLVPGLEKSDVRMRWPRESGALESFLVEKGFCPGPLDYRFNGQAFVLTVLAQVLNPKAHPSDLLFCCVCSEDLRSSALPADHRLLEKDAEEQEVSRSQAQRDDDDNMMQHIPDGGVLCLVSKIPFFDFSFTLLEIFRQNLQQAPAILERLNRAGMERLALRGVDVSDLLQTPRVLCLSKMSQQMPPKLLSPGCQWSHFKNLSNAETCSPLARTFGRWTVWWGLFTLLTRWGEKLLEVVLKLLPCVLLEQQVLLVGDAQRACVVALLLRGLLWPFRWQHPFVCAPLPPEALRELPLLEATMPMIMAFGEMPMLSHFWGYDTVYRLPPSIVAGVLRNEWVYISDKLETVGGLSGSSIKLPSFVQTALRNEIKEARRSFRQSSQKLQALQEIVPKVHEAVEVAMQKLADLVKSYAKSQVEELQNKVGSSKEELCEKCYQRALKVERFVQWLWANEDAYGCPEPVGFYTTFLQTQCFMSLLFEDLGTEHEPGFLSALSRGS</sequence>
<reference evidence="3" key="1">
    <citation type="submission" date="2021-02" db="EMBL/GenBank/DDBJ databases">
        <authorList>
            <person name="Dougan E. K."/>
            <person name="Rhodes N."/>
            <person name="Thang M."/>
            <person name="Chan C."/>
        </authorList>
    </citation>
    <scope>NUCLEOTIDE SEQUENCE</scope>
</reference>
<dbReference type="EMBL" id="CAJNJA010009030">
    <property type="protein sequence ID" value="CAE7242427.1"/>
    <property type="molecule type" value="Genomic_DNA"/>
</dbReference>
<evidence type="ECO:0000259" key="2">
    <source>
        <dbReference type="Pfam" id="PF02141"/>
    </source>
</evidence>
<feature type="region of interest" description="Disordered" evidence="1">
    <location>
        <begin position="150"/>
        <end position="171"/>
    </location>
</feature>
<name>A0A812LJU0_9DINO</name>
<dbReference type="Proteomes" id="UP000601435">
    <property type="component" value="Unassembled WGS sequence"/>
</dbReference>
<feature type="domain" description="cDENN" evidence="2">
    <location>
        <begin position="301"/>
        <end position="369"/>
    </location>
</feature>
<dbReference type="OrthoDB" id="426813at2759"/>
<comment type="caution">
    <text evidence="3">The sequence shown here is derived from an EMBL/GenBank/DDBJ whole genome shotgun (WGS) entry which is preliminary data.</text>
</comment>
<dbReference type="Pfam" id="PF02141">
    <property type="entry name" value="DENN"/>
    <property type="match status" value="1"/>
</dbReference>
<protein>
    <submittedName>
        <fullName evidence="3">Dennd5b protein</fullName>
    </submittedName>
</protein>
<dbReference type="AlphaFoldDB" id="A0A812LJU0"/>
<feature type="non-terminal residue" evidence="3">
    <location>
        <position position="1"/>
    </location>
</feature>
<organism evidence="3 4">
    <name type="scientific">Symbiodinium necroappetens</name>
    <dbReference type="NCBI Taxonomy" id="1628268"/>
    <lineage>
        <taxon>Eukaryota</taxon>
        <taxon>Sar</taxon>
        <taxon>Alveolata</taxon>
        <taxon>Dinophyceae</taxon>
        <taxon>Suessiales</taxon>
        <taxon>Symbiodiniaceae</taxon>
        <taxon>Symbiodinium</taxon>
    </lineage>
</organism>
<dbReference type="Gene3D" id="3.40.50.11500">
    <property type="match status" value="1"/>
</dbReference>
<evidence type="ECO:0000313" key="3">
    <source>
        <dbReference type="EMBL" id="CAE7242427.1"/>
    </source>
</evidence>